<dbReference type="EMBL" id="CP069032">
    <property type="protein sequence ID" value="QRC99847.1"/>
    <property type="molecule type" value="Genomic_DNA"/>
</dbReference>
<evidence type="ECO:0000313" key="1">
    <source>
        <dbReference type="EMBL" id="QRC99847.1"/>
    </source>
</evidence>
<protein>
    <submittedName>
        <fullName evidence="1">Uncharacterized protein</fullName>
    </submittedName>
</protein>
<sequence length="65" mass="7164">MTQTTDEGQDETTAEWRSGAGVRVPSFNICDFAARRLALQGMFGVFNCPGQTRAVPHSIEKLHLI</sequence>
<proteinExistence type="predicted"/>
<evidence type="ECO:0000313" key="2">
    <source>
        <dbReference type="Proteomes" id="UP000663193"/>
    </source>
</evidence>
<gene>
    <name evidence="1" type="ORF">JI435_067820</name>
</gene>
<organism evidence="1 2">
    <name type="scientific">Phaeosphaeria nodorum (strain SN15 / ATCC MYA-4574 / FGSC 10173)</name>
    <name type="common">Glume blotch fungus</name>
    <name type="synonym">Parastagonospora nodorum</name>
    <dbReference type="NCBI Taxonomy" id="321614"/>
    <lineage>
        <taxon>Eukaryota</taxon>
        <taxon>Fungi</taxon>
        <taxon>Dikarya</taxon>
        <taxon>Ascomycota</taxon>
        <taxon>Pezizomycotina</taxon>
        <taxon>Dothideomycetes</taxon>
        <taxon>Pleosporomycetidae</taxon>
        <taxon>Pleosporales</taxon>
        <taxon>Pleosporineae</taxon>
        <taxon>Phaeosphaeriaceae</taxon>
        <taxon>Parastagonospora</taxon>
    </lineage>
</organism>
<keyword evidence="2" id="KW-1185">Reference proteome</keyword>
<name>A0A7U2F7L1_PHANO</name>
<dbReference type="AlphaFoldDB" id="A0A7U2F7L1"/>
<accession>A0A7U2F7L1</accession>
<dbReference type="VEuPathDB" id="FungiDB:JI435_067820"/>
<dbReference type="Proteomes" id="UP000663193">
    <property type="component" value="Chromosome 10"/>
</dbReference>
<reference evidence="2" key="1">
    <citation type="journal article" date="2021" name="BMC Genomics">
        <title>Chromosome-level genome assembly and manually-curated proteome of model necrotroph Parastagonospora nodorum Sn15 reveals a genome-wide trove of candidate effector homologs, and redundancy of virulence-related functions within an accessory chromosome.</title>
        <authorList>
            <person name="Bertazzoni S."/>
            <person name="Jones D.A.B."/>
            <person name="Phan H.T."/>
            <person name="Tan K.-C."/>
            <person name="Hane J.K."/>
        </authorList>
    </citation>
    <scope>NUCLEOTIDE SEQUENCE [LARGE SCALE GENOMIC DNA]</scope>
    <source>
        <strain evidence="2">SN15 / ATCC MYA-4574 / FGSC 10173)</strain>
    </source>
</reference>